<comment type="catalytic activity">
    <reaction evidence="4">
        <text>an acyl phosphate + H2O = a carboxylate + phosphate + H(+)</text>
        <dbReference type="Rhea" id="RHEA:14965"/>
        <dbReference type="ChEBI" id="CHEBI:15377"/>
        <dbReference type="ChEBI" id="CHEBI:15378"/>
        <dbReference type="ChEBI" id="CHEBI:29067"/>
        <dbReference type="ChEBI" id="CHEBI:43474"/>
        <dbReference type="ChEBI" id="CHEBI:59918"/>
        <dbReference type="EC" id="3.6.1.7"/>
    </reaction>
</comment>
<evidence type="ECO:0000259" key="7">
    <source>
        <dbReference type="PROSITE" id="PS51160"/>
    </source>
</evidence>
<dbReference type="Proteomes" id="UP000295192">
    <property type="component" value="Unassembled WGS sequence"/>
</dbReference>
<evidence type="ECO:0000256" key="1">
    <source>
        <dbReference type="ARBA" id="ARBA00005614"/>
    </source>
</evidence>
<dbReference type="InterPro" id="IPR036046">
    <property type="entry name" value="Acylphosphatase-like_dom_sf"/>
</dbReference>
<dbReference type="PROSITE" id="PS51160">
    <property type="entry name" value="ACYLPHOSPHATASE_3"/>
    <property type="match status" value="1"/>
</dbReference>
<keyword evidence="3" id="KW-0378">Hydrolase</keyword>
<accession>A0A484B4Q6</accession>
<gene>
    <name evidence="8" type="ORF">AWZ03_009929</name>
</gene>
<dbReference type="Gene3D" id="3.30.70.100">
    <property type="match status" value="1"/>
</dbReference>
<comment type="similarity">
    <text evidence="1 6">Belongs to the acylphosphatase family.</text>
</comment>
<organism evidence="8 9">
    <name type="scientific">Drosophila navojoa</name>
    <name type="common">Fruit fly</name>
    <dbReference type="NCBI Taxonomy" id="7232"/>
    <lineage>
        <taxon>Eukaryota</taxon>
        <taxon>Metazoa</taxon>
        <taxon>Ecdysozoa</taxon>
        <taxon>Arthropoda</taxon>
        <taxon>Hexapoda</taxon>
        <taxon>Insecta</taxon>
        <taxon>Pterygota</taxon>
        <taxon>Neoptera</taxon>
        <taxon>Endopterygota</taxon>
        <taxon>Diptera</taxon>
        <taxon>Brachycera</taxon>
        <taxon>Muscomorpha</taxon>
        <taxon>Ephydroidea</taxon>
        <taxon>Drosophilidae</taxon>
        <taxon>Drosophila</taxon>
    </lineage>
</organism>
<protein>
    <recommendedName>
        <fullName evidence="2">acylphosphatase</fullName>
        <ecNumber evidence="2">3.6.1.7</ecNumber>
    </recommendedName>
</protein>
<feature type="domain" description="Acylphosphatase-like" evidence="7">
    <location>
        <begin position="100"/>
        <end position="190"/>
    </location>
</feature>
<dbReference type="PANTHER" id="PTHR10029">
    <property type="entry name" value="ACYLPHOSPHATASE"/>
    <property type="match status" value="1"/>
</dbReference>
<evidence type="ECO:0000313" key="9">
    <source>
        <dbReference type="Proteomes" id="UP000295192"/>
    </source>
</evidence>
<dbReference type="EC" id="3.6.1.7" evidence="2"/>
<dbReference type="AlphaFoldDB" id="A0A484B4Q6"/>
<evidence type="ECO:0000256" key="6">
    <source>
        <dbReference type="RuleBase" id="RU004168"/>
    </source>
</evidence>
<comment type="caution">
    <text evidence="8">The sequence shown here is derived from an EMBL/GenBank/DDBJ whole genome shotgun (WGS) entry which is preliminary data.</text>
</comment>
<dbReference type="EMBL" id="LSRL02000141">
    <property type="protein sequence ID" value="TDG43629.1"/>
    <property type="molecule type" value="Genomic_DNA"/>
</dbReference>
<evidence type="ECO:0000256" key="3">
    <source>
        <dbReference type="ARBA" id="ARBA00022801"/>
    </source>
</evidence>
<evidence type="ECO:0000256" key="2">
    <source>
        <dbReference type="ARBA" id="ARBA00012150"/>
    </source>
</evidence>
<evidence type="ECO:0000256" key="5">
    <source>
        <dbReference type="PROSITE-ProRule" id="PRU00520"/>
    </source>
</evidence>
<dbReference type="SUPFAM" id="SSF54975">
    <property type="entry name" value="Acylphosphatase/BLUF domain-like"/>
    <property type="match status" value="1"/>
</dbReference>
<sequence length="192" mass="21707">MYLNFAASIGRFASPAKLWQPHSFVEKLQQESAYTFLAKHRTRRMPQPAIASEALLLPQGRGVAGNVAHTEVKEELTENEQKLTETTKMAGSEQKPKIMACDFEINGNLQKEAFELFAVAQAKLLGLRGYIMQVTEEKYKGQLQGEGKVIEAFENLIKSAAEYVAAIKEFIVKNLKIIEEYTYEAFEIKRKT</sequence>
<name>A0A484B4Q6_DRONA</name>
<proteinExistence type="inferred from homology"/>
<dbReference type="PANTHER" id="PTHR10029:SF3">
    <property type="entry name" value="ACYLPHOSPHATASE-RELATED"/>
    <property type="match status" value="1"/>
</dbReference>
<dbReference type="Pfam" id="PF00708">
    <property type="entry name" value="Acylphosphatase"/>
    <property type="match status" value="1"/>
</dbReference>
<dbReference type="InterPro" id="IPR001792">
    <property type="entry name" value="Acylphosphatase-like_dom"/>
</dbReference>
<keyword evidence="9" id="KW-1185">Reference proteome</keyword>
<dbReference type="OrthoDB" id="7961613at2759"/>
<dbReference type="GO" id="GO:0003998">
    <property type="term" value="F:acylphosphatase activity"/>
    <property type="evidence" value="ECO:0007669"/>
    <property type="project" value="UniProtKB-EC"/>
</dbReference>
<evidence type="ECO:0000256" key="4">
    <source>
        <dbReference type="ARBA" id="ARBA00047645"/>
    </source>
</evidence>
<comment type="caution">
    <text evidence="5">Lacks conserved residue(s) required for the propagation of feature annotation.</text>
</comment>
<dbReference type="InterPro" id="IPR020456">
    <property type="entry name" value="Acylphosphatase"/>
</dbReference>
<evidence type="ECO:0000313" key="8">
    <source>
        <dbReference type="EMBL" id="TDG43629.1"/>
    </source>
</evidence>
<reference evidence="8 9" key="1">
    <citation type="journal article" date="2019" name="J. Hered.">
        <title>An Improved Genome Assembly for Drosophila navojoa, the Basal Species in the mojavensis Cluster.</title>
        <authorList>
            <person name="Vanderlinde T."/>
            <person name="Dupim E.G."/>
            <person name="Nazario-Yepiz N.O."/>
            <person name="Carvalho A.B."/>
        </authorList>
    </citation>
    <scope>NUCLEOTIDE SEQUENCE [LARGE SCALE GENOMIC DNA]</scope>
    <source>
        <strain evidence="8">Navoj_Jal97</strain>
        <tissue evidence="8">Whole organism</tissue>
    </source>
</reference>